<dbReference type="EMBL" id="BAABJZ010000011">
    <property type="protein sequence ID" value="GAA4877734.1"/>
    <property type="molecule type" value="Genomic_DNA"/>
</dbReference>
<sequence length="312" mass="33328">MLIQRTALATALLAATLPASVMANTADIYGRLVLTMQANEIAGDSETKIASHSSRFGVRGGHEISAGLEAIYQAEFGMGVTSSTSFSNRNQFVGLKGDFGMTTIGRRDTALKMSRGSVEQFLTYDGDLNKTMGGEVRADQQVSYSTPVIADLLRGEVTYLADDGNGEHGASMAAMLGDPRYAKQPFYAAVAYDSEVANRNILRLTVGGKIAGVEVGAIYSDEEIVNEGDSAGASGASGDAFLVSAGYDLGQYRIMAQYSDGDVPGKANTTYTLGGEYRLSKQLRVNAYYSGVEFDSRDEDDRYLAAGLRYDF</sequence>
<keyword evidence="14" id="KW-1185">Reference proteome</keyword>
<keyword evidence="9" id="KW-0472">Membrane</keyword>
<comment type="subunit">
    <text evidence="2">Homotrimer.</text>
</comment>
<name>A0ABP9EIQ8_9GAMM</name>
<evidence type="ECO:0000256" key="1">
    <source>
        <dbReference type="ARBA" id="ARBA00004571"/>
    </source>
</evidence>
<proteinExistence type="predicted"/>
<dbReference type="RefSeq" id="WP_345333795.1">
    <property type="nucleotide sequence ID" value="NZ_BAABJZ010000011.1"/>
</dbReference>
<evidence type="ECO:0000256" key="3">
    <source>
        <dbReference type="ARBA" id="ARBA00022448"/>
    </source>
</evidence>
<dbReference type="PRINTS" id="PR00184">
    <property type="entry name" value="NEISSPPORIN"/>
</dbReference>
<dbReference type="Gene3D" id="2.40.160.10">
    <property type="entry name" value="Porin"/>
    <property type="match status" value="1"/>
</dbReference>
<evidence type="ECO:0000256" key="10">
    <source>
        <dbReference type="ARBA" id="ARBA00023237"/>
    </source>
</evidence>
<comment type="subcellular location">
    <subcellularLocation>
        <location evidence="1">Cell outer membrane</location>
        <topology evidence="1">Multi-pass membrane protein</topology>
    </subcellularLocation>
</comment>
<evidence type="ECO:0000256" key="7">
    <source>
        <dbReference type="ARBA" id="ARBA00023065"/>
    </source>
</evidence>
<gene>
    <name evidence="13" type="ORF">GCM10023333_08700</name>
</gene>
<keyword evidence="6 11" id="KW-0732">Signal</keyword>
<protein>
    <submittedName>
        <fullName evidence="13">Porin</fullName>
    </submittedName>
</protein>
<feature type="domain" description="Porin" evidence="12">
    <location>
        <begin position="9"/>
        <end position="294"/>
    </location>
</feature>
<evidence type="ECO:0000256" key="2">
    <source>
        <dbReference type="ARBA" id="ARBA00011233"/>
    </source>
</evidence>
<evidence type="ECO:0000259" key="12">
    <source>
        <dbReference type="Pfam" id="PF13609"/>
    </source>
</evidence>
<organism evidence="13 14">
    <name type="scientific">Ferrimonas pelagia</name>
    <dbReference type="NCBI Taxonomy" id="1177826"/>
    <lineage>
        <taxon>Bacteria</taxon>
        <taxon>Pseudomonadati</taxon>
        <taxon>Pseudomonadota</taxon>
        <taxon>Gammaproteobacteria</taxon>
        <taxon>Alteromonadales</taxon>
        <taxon>Ferrimonadaceae</taxon>
        <taxon>Ferrimonas</taxon>
    </lineage>
</organism>
<dbReference type="Pfam" id="PF13609">
    <property type="entry name" value="Porin_4"/>
    <property type="match status" value="1"/>
</dbReference>
<evidence type="ECO:0000256" key="8">
    <source>
        <dbReference type="ARBA" id="ARBA00023114"/>
    </source>
</evidence>
<dbReference type="PANTHER" id="PTHR34501:SF9">
    <property type="entry name" value="MAJOR OUTER MEMBRANE PROTEIN P.IA"/>
    <property type="match status" value="1"/>
</dbReference>
<evidence type="ECO:0000313" key="14">
    <source>
        <dbReference type="Proteomes" id="UP001499988"/>
    </source>
</evidence>
<keyword evidence="7" id="KW-0406">Ion transport</keyword>
<dbReference type="CDD" id="cd00342">
    <property type="entry name" value="gram_neg_porins"/>
    <property type="match status" value="1"/>
</dbReference>
<evidence type="ECO:0000256" key="6">
    <source>
        <dbReference type="ARBA" id="ARBA00022729"/>
    </source>
</evidence>
<accession>A0ABP9EIQ8</accession>
<evidence type="ECO:0000256" key="11">
    <source>
        <dbReference type="SAM" id="SignalP"/>
    </source>
</evidence>
<dbReference type="InterPro" id="IPR023614">
    <property type="entry name" value="Porin_dom_sf"/>
</dbReference>
<evidence type="ECO:0000256" key="9">
    <source>
        <dbReference type="ARBA" id="ARBA00023136"/>
    </source>
</evidence>
<reference evidence="14" key="1">
    <citation type="journal article" date="2019" name="Int. J. Syst. Evol. Microbiol.">
        <title>The Global Catalogue of Microorganisms (GCM) 10K type strain sequencing project: providing services to taxonomists for standard genome sequencing and annotation.</title>
        <authorList>
            <consortium name="The Broad Institute Genomics Platform"/>
            <consortium name="The Broad Institute Genome Sequencing Center for Infectious Disease"/>
            <person name="Wu L."/>
            <person name="Ma J."/>
        </authorList>
    </citation>
    <scope>NUCLEOTIDE SEQUENCE [LARGE SCALE GENOMIC DNA]</scope>
    <source>
        <strain evidence="14">JCM 18401</strain>
    </source>
</reference>
<keyword evidence="3" id="KW-0813">Transport</keyword>
<dbReference type="InterPro" id="IPR002299">
    <property type="entry name" value="Porin_Neis"/>
</dbReference>
<keyword evidence="8" id="KW-0626">Porin</keyword>
<feature type="chain" id="PRO_5046297084" evidence="11">
    <location>
        <begin position="24"/>
        <end position="312"/>
    </location>
</feature>
<comment type="caution">
    <text evidence="13">The sequence shown here is derived from an EMBL/GenBank/DDBJ whole genome shotgun (WGS) entry which is preliminary data.</text>
</comment>
<evidence type="ECO:0000313" key="13">
    <source>
        <dbReference type="EMBL" id="GAA4877734.1"/>
    </source>
</evidence>
<feature type="signal peptide" evidence="11">
    <location>
        <begin position="1"/>
        <end position="23"/>
    </location>
</feature>
<dbReference type="PANTHER" id="PTHR34501">
    <property type="entry name" value="PROTEIN YDDL-RELATED"/>
    <property type="match status" value="1"/>
</dbReference>
<dbReference type="InterPro" id="IPR050298">
    <property type="entry name" value="Gram-neg_bact_OMP"/>
</dbReference>
<evidence type="ECO:0000256" key="5">
    <source>
        <dbReference type="ARBA" id="ARBA00022692"/>
    </source>
</evidence>
<dbReference type="Proteomes" id="UP001499988">
    <property type="component" value="Unassembled WGS sequence"/>
</dbReference>
<dbReference type="InterPro" id="IPR033900">
    <property type="entry name" value="Gram_neg_porin_domain"/>
</dbReference>
<keyword evidence="10" id="KW-0998">Cell outer membrane</keyword>
<keyword evidence="5" id="KW-0812">Transmembrane</keyword>
<keyword evidence="4" id="KW-1134">Transmembrane beta strand</keyword>
<evidence type="ECO:0000256" key="4">
    <source>
        <dbReference type="ARBA" id="ARBA00022452"/>
    </source>
</evidence>
<dbReference type="SUPFAM" id="SSF56935">
    <property type="entry name" value="Porins"/>
    <property type="match status" value="1"/>
</dbReference>